<evidence type="ECO:0000256" key="4">
    <source>
        <dbReference type="ARBA" id="ARBA00022670"/>
    </source>
</evidence>
<evidence type="ECO:0000259" key="13">
    <source>
        <dbReference type="PROSITE" id="PS52035"/>
    </source>
</evidence>
<dbReference type="Pfam" id="PF00246">
    <property type="entry name" value="Peptidase_M14"/>
    <property type="match status" value="1"/>
</dbReference>
<name>A0ABQ6M7M7_9STRA</name>
<evidence type="ECO:0000256" key="10">
    <source>
        <dbReference type="ARBA" id="ARBA00023157"/>
    </source>
</evidence>
<dbReference type="SMART" id="SM00631">
    <property type="entry name" value="Zn_pept"/>
    <property type="match status" value="1"/>
</dbReference>
<keyword evidence="15" id="KW-1185">Reference proteome</keyword>
<dbReference type="EMBL" id="BRYB01000039">
    <property type="protein sequence ID" value="GMI21148.1"/>
    <property type="molecule type" value="Genomic_DNA"/>
</dbReference>
<dbReference type="PANTHER" id="PTHR11705">
    <property type="entry name" value="PROTEASE FAMILY M14 CARBOXYPEPTIDASE A,B"/>
    <property type="match status" value="1"/>
</dbReference>
<keyword evidence="7" id="KW-0378">Hydrolase</keyword>
<proteinExistence type="inferred from homology"/>
<evidence type="ECO:0000256" key="6">
    <source>
        <dbReference type="ARBA" id="ARBA00022729"/>
    </source>
</evidence>
<dbReference type="PROSITE" id="PS00132">
    <property type="entry name" value="CARBOXYPEPT_ZN_1"/>
    <property type="match status" value="1"/>
</dbReference>
<dbReference type="InterPro" id="IPR003146">
    <property type="entry name" value="M14A_act_pep"/>
</dbReference>
<comment type="caution">
    <text evidence="14">The sequence shown here is derived from an EMBL/GenBank/DDBJ whole genome shotgun (WGS) entry which is preliminary data.</text>
</comment>
<dbReference type="PANTHER" id="PTHR11705:SF91">
    <property type="entry name" value="FI01817P-RELATED"/>
    <property type="match status" value="1"/>
</dbReference>
<evidence type="ECO:0000256" key="2">
    <source>
        <dbReference type="ARBA" id="ARBA00005988"/>
    </source>
</evidence>
<evidence type="ECO:0000256" key="7">
    <source>
        <dbReference type="ARBA" id="ARBA00022801"/>
    </source>
</evidence>
<evidence type="ECO:0000313" key="14">
    <source>
        <dbReference type="EMBL" id="GMI21148.1"/>
    </source>
</evidence>
<evidence type="ECO:0000256" key="1">
    <source>
        <dbReference type="ARBA" id="ARBA00001947"/>
    </source>
</evidence>
<feature type="domain" description="Peptidase M14" evidence="13">
    <location>
        <begin position="124"/>
        <end position="438"/>
    </location>
</feature>
<reference evidence="14 15" key="1">
    <citation type="journal article" date="2023" name="Commun. Biol.">
        <title>Genome analysis of Parmales, the sister group of diatoms, reveals the evolutionary specialization of diatoms from phago-mixotrophs to photoautotrophs.</title>
        <authorList>
            <person name="Ban H."/>
            <person name="Sato S."/>
            <person name="Yoshikawa S."/>
            <person name="Yamada K."/>
            <person name="Nakamura Y."/>
            <person name="Ichinomiya M."/>
            <person name="Sato N."/>
            <person name="Blanc-Mathieu R."/>
            <person name="Endo H."/>
            <person name="Kuwata A."/>
            <person name="Ogata H."/>
        </authorList>
    </citation>
    <scope>NUCLEOTIDE SEQUENCE [LARGE SCALE GENOMIC DNA]</scope>
</reference>
<organism evidence="14 15">
    <name type="scientific">Tetraparma gracilis</name>
    <dbReference type="NCBI Taxonomy" id="2962635"/>
    <lineage>
        <taxon>Eukaryota</taxon>
        <taxon>Sar</taxon>
        <taxon>Stramenopiles</taxon>
        <taxon>Ochrophyta</taxon>
        <taxon>Bolidophyceae</taxon>
        <taxon>Parmales</taxon>
        <taxon>Triparmaceae</taxon>
        <taxon>Tetraparma</taxon>
    </lineage>
</organism>
<dbReference type="SUPFAM" id="SSF54897">
    <property type="entry name" value="Protease propeptides/inhibitors"/>
    <property type="match status" value="1"/>
</dbReference>
<evidence type="ECO:0000313" key="15">
    <source>
        <dbReference type="Proteomes" id="UP001165060"/>
    </source>
</evidence>
<dbReference type="InterPro" id="IPR036990">
    <property type="entry name" value="M14A-like_propep"/>
</dbReference>
<dbReference type="CDD" id="cd03860">
    <property type="entry name" value="M14_CP_A-B_like"/>
    <property type="match status" value="1"/>
</dbReference>
<evidence type="ECO:0000256" key="5">
    <source>
        <dbReference type="ARBA" id="ARBA00022723"/>
    </source>
</evidence>
<sequence length="486" mass="53237">MQFSTACVVAFASLFSGAAAAKSYEGHSVLRINPSTQEAVDIIKNELPTAMRVDWWREPSYPGNYIDAMVGGSDIETAKNMLAAAGLDFEVFIEDVQKQIDSTHTLNSREHFTASNDVAFDYSKYHTLDEISDWMKTLPDSYPDLVELVDVGTSFEGRTITAVKFTGKSNSFARLGRNSTDAGAASSKPGLWLDGGIHAREWISPAVNVYLLGHLLEGYGSDAEITELLDAVEFTILPVFNVDGYAYTTAEDGDRMWRKTRSTYSSKLCVGVDPNRNWDWHWGEAGTSKNPCADDYQGPNAFSEIEVKSVAAYIKAQENLNGYVNFHSYSQLWMSPWGYTSDLPPTADYDAQQQVSKDATEALSKVHGTKFDYGPISSTIYPASGSSADWTYGECGILYSYGVELRDTGKNGFLLPEDQILDSGAETLEAVKVLARAVADSKKADFVRIMEDGDCDDADLCVFNDAGDSECCTSGEFCIQGVGCRC</sequence>
<dbReference type="SUPFAM" id="SSF53187">
    <property type="entry name" value="Zn-dependent exopeptidases"/>
    <property type="match status" value="1"/>
</dbReference>
<keyword evidence="10" id="KW-1015">Disulfide bond</keyword>
<keyword evidence="6 12" id="KW-0732">Signal</keyword>
<evidence type="ECO:0000256" key="9">
    <source>
        <dbReference type="ARBA" id="ARBA00023049"/>
    </source>
</evidence>
<dbReference type="Pfam" id="PF02244">
    <property type="entry name" value="Propep_M14"/>
    <property type="match status" value="1"/>
</dbReference>
<feature type="chain" id="PRO_5046339306" description="Peptidase M14 domain-containing protein" evidence="12">
    <location>
        <begin position="21"/>
        <end position="486"/>
    </location>
</feature>
<feature type="active site" description="Proton donor/acceptor" evidence="11">
    <location>
        <position position="404"/>
    </location>
</feature>
<evidence type="ECO:0000256" key="8">
    <source>
        <dbReference type="ARBA" id="ARBA00022833"/>
    </source>
</evidence>
<dbReference type="InterPro" id="IPR057246">
    <property type="entry name" value="CARBOXYPEPT_ZN_1"/>
</dbReference>
<feature type="signal peptide" evidence="12">
    <location>
        <begin position="1"/>
        <end position="20"/>
    </location>
</feature>
<dbReference type="PRINTS" id="PR00765">
    <property type="entry name" value="CRBOXYPTASEA"/>
</dbReference>
<keyword evidence="3" id="KW-0121">Carboxypeptidase</keyword>
<protein>
    <recommendedName>
        <fullName evidence="13">Peptidase M14 domain-containing protein</fullName>
    </recommendedName>
</protein>
<keyword evidence="8" id="KW-0862">Zinc</keyword>
<evidence type="ECO:0000256" key="12">
    <source>
        <dbReference type="SAM" id="SignalP"/>
    </source>
</evidence>
<comment type="cofactor">
    <cofactor evidence="1">
        <name>Zn(2+)</name>
        <dbReference type="ChEBI" id="CHEBI:29105"/>
    </cofactor>
</comment>
<evidence type="ECO:0000256" key="11">
    <source>
        <dbReference type="PROSITE-ProRule" id="PRU01379"/>
    </source>
</evidence>
<keyword evidence="4" id="KW-0645">Protease</keyword>
<dbReference type="Proteomes" id="UP001165060">
    <property type="component" value="Unassembled WGS sequence"/>
</dbReference>
<accession>A0ABQ6M7M7</accession>
<dbReference type="Gene3D" id="3.30.70.340">
    <property type="entry name" value="Metallocarboxypeptidase-like"/>
    <property type="match status" value="1"/>
</dbReference>
<keyword evidence="5" id="KW-0479">Metal-binding</keyword>
<dbReference type="Gene3D" id="3.40.630.10">
    <property type="entry name" value="Zn peptidases"/>
    <property type="match status" value="1"/>
</dbReference>
<evidence type="ECO:0000256" key="3">
    <source>
        <dbReference type="ARBA" id="ARBA00022645"/>
    </source>
</evidence>
<dbReference type="InterPro" id="IPR000834">
    <property type="entry name" value="Peptidase_M14"/>
</dbReference>
<gene>
    <name evidence="14" type="ORF">TeGR_g686</name>
</gene>
<keyword evidence="9" id="KW-0482">Metalloprotease</keyword>
<comment type="similarity">
    <text evidence="2 11">Belongs to the peptidase M14 family.</text>
</comment>
<dbReference type="PROSITE" id="PS52035">
    <property type="entry name" value="PEPTIDASE_M14"/>
    <property type="match status" value="1"/>
</dbReference>